<evidence type="ECO:0000313" key="5">
    <source>
        <dbReference type="Proteomes" id="UP000183629"/>
    </source>
</evidence>
<dbReference type="PROSITE" id="PS50977">
    <property type="entry name" value="HTH_TETR_2"/>
    <property type="match status" value="1"/>
</dbReference>
<reference evidence="5" key="1">
    <citation type="submission" date="2016-10" db="EMBL/GenBank/DDBJ databases">
        <authorList>
            <person name="Varghese N."/>
            <person name="Submissions S."/>
        </authorList>
    </citation>
    <scope>NUCLEOTIDE SEQUENCE [LARGE SCALE GENOMIC DNA]</scope>
    <source>
        <strain evidence="5">LMG 15572</strain>
    </source>
</reference>
<organism evidence="4 5">
    <name type="scientific">Streptococcus gallolyticus</name>
    <dbReference type="NCBI Taxonomy" id="315405"/>
    <lineage>
        <taxon>Bacteria</taxon>
        <taxon>Bacillati</taxon>
        <taxon>Bacillota</taxon>
        <taxon>Bacilli</taxon>
        <taxon>Lactobacillales</taxon>
        <taxon>Streptococcaceae</taxon>
        <taxon>Streptococcus</taxon>
    </lineage>
</organism>
<dbReference type="InterPro" id="IPR001647">
    <property type="entry name" value="HTH_TetR"/>
</dbReference>
<proteinExistence type="predicted"/>
<evidence type="ECO:0000259" key="3">
    <source>
        <dbReference type="PROSITE" id="PS50977"/>
    </source>
</evidence>
<keyword evidence="5" id="KW-1185">Reference proteome</keyword>
<feature type="DNA-binding region" description="H-T-H motif" evidence="2">
    <location>
        <begin position="43"/>
        <end position="62"/>
    </location>
</feature>
<dbReference type="EMBL" id="FPBN01000003">
    <property type="protein sequence ID" value="SFU58237.1"/>
    <property type="molecule type" value="Genomic_DNA"/>
</dbReference>
<sequence>MAHRGESVTVKNPKRLEQIQNTRNDFQTALLLILKEKRLETIKVAALAEKAGYSRRTFYRHYIEIGDILREISDQKTLQLFKEIKALPRLNFMAFCHFFFQYWYEEKAFLLILRDNQILYWLNLSWSKHIDKSALINHRHFYHIYQQQFAIGAMFQLLQAWVNNDCTESPEEMTTICENILQEFGKES</sequence>
<keyword evidence="1 2" id="KW-0238">DNA-binding</keyword>
<accession>A0A1I7HC08</accession>
<dbReference type="Gene3D" id="1.10.357.10">
    <property type="entry name" value="Tetracycline Repressor, domain 2"/>
    <property type="match status" value="1"/>
</dbReference>
<evidence type="ECO:0000256" key="2">
    <source>
        <dbReference type="PROSITE-ProRule" id="PRU00335"/>
    </source>
</evidence>
<dbReference type="GO" id="GO:0003677">
    <property type="term" value="F:DNA binding"/>
    <property type="evidence" value="ECO:0007669"/>
    <property type="project" value="UniProtKB-UniRule"/>
</dbReference>
<dbReference type="InterPro" id="IPR009057">
    <property type="entry name" value="Homeodomain-like_sf"/>
</dbReference>
<dbReference type="Proteomes" id="UP000183629">
    <property type="component" value="Unassembled WGS sequence"/>
</dbReference>
<protein>
    <submittedName>
        <fullName evidence="4">Transcriptional regulator, TetR family</fullName>
    </submittedName>
</protein>
<dbReference type="AlphaFoldDB" id="A0A1I7HC08"/>
<evidence type="ECO:0000313" key="4">
    <source>
        <dbReference type="EMBL" id="SFU58237.1"/>
    </source>
</evidence>
<evidence type="ECO:0000256" key="1">
    <source>
        <dbReference type="ARBA" id="ARBA00023125"/>
    </source>
</evidence>
<name>A0A1I7HC08_9STRE</name>
<dbReference type="SUPFAM" id="SSF46689">
    <property type="entry name" value="Homeodomain-like"/>
    <property type="match status" value="1"/>
</dbReference>
<feature type="domain" description="HTH tetR-type" evidence="3">
    <location>
        <begin position="20"/>
        <end position="80"/>
    </location>
</feature>
<gene>
    <name evidence="4" type="ORF">SAMN05660328_10318</name>
</gene>